<gene>
    <name evidence="1" type="ORF">TNCV_931081</name>
</gene>
<keyword evidence="2" id="KW-1185">Reference proteome</keyword>
<evidence type="ECO:0000313" key="2">
    <source>
        <dbReference type="Proteomes" id="UP000887159"/>
    </source>
</evidence>
<comment type="caution">
    <text evidence="1">The sequence shown here is derived from an EMBL/GenBank/DDBJ whole genome shotgun (WGS) entry which is preliminary data.</text>
</comment>
<dbReference type="EMBL" id="BMAU01021378">
    <property type="protein sequence ID" value="GFY26967.1"/>
    <property type="molecule type" value="Genomic_DNA"/>
</dbReference>
<name>A0A8X6W2R1_TRICX</name>
<evidence type="ECO:0000313" key="1">
    <source>
        <dbReference type="EMBL" id="GFY26967.1"/>
    </source>
</evidence>
<sequence>MLEMCGSGETFLSPLAASERLERNQELVDRLLAYGAADESNRRTRQVYKKTDTVMEEYSIEYLHVGIIICKNVFRFAAGKLQGQLALTLHGERFLRRIVCRQRSQTLGQITYQLNDGATVTKRTVQHSLLRMGFESRRSTSVPLVHAIGQDVLSGQESTNTGL</sequence>
<proteinExistence type="predicted"/>
<protein>
    <recommendedName>
        <fullName evidence="3">Transposase</fullName>
    </recommendedName>
</protein>
<organism evidence="1 2">
    <name type="scientific">Trichonephila clavipes</name>
    <name type="common">Golden silk orbweaver</name>
    <name type="synonym">Nephila clavipes</name>
    <dbReference type="NCBI Taxonomy" id="2585209"/>
    <lineage>
        <taxon>Eukaryota</taxon>
        <taxon>Metazoa</taxon>
        <taxon>Ecdysozoa</taxon>
        <taxon>Arthropoda</taxon>
        <taxon>Chelicerata</taxon>
        <taxon>Arachnida</taxon>
        <taxon>Araneae</taxon>
        <taxon>Araneomorphae</taxon>
        <taxon>Entelegynae</taxon>
        <taxon>Araneoidea</taxon>
        <taxon>Nephilidae</taxon>
        <taxon>Trichonephila</taxon>
    </lineage>
</organism>
<dbReference type="Proteomes" id="UP000887159">
    <property type="component" value="Unassembled WGS sequence"/>
</dbReference>
<reference evidence="1" key="1">
    <citation type="submission" date="2020-08" db="EMBL/GenBank/DDBJ databases">
        <title>Multicomponent nature underlies the extraordinary mechanical properties of spider dragline silk.</title>
        <authorList>
            <person name="Kono N."/>
            <person name="Nakamura H."/>
            <person name="Mori M."/>
            <person name="Yoshida Y."/>
            <person name="Ohtoshi R."/>
            <person name="Malay A.D."/>
            <person name="Moran D.A.P."/>
            <person name="Tomita M."/>
            <person name="Numata K."/>
            <person name="Arakawa K."/>
        </authorList>
    </citation>
    <scope>NUCLEOTIDE SEQUENCE</scope>
</reference>
<dbReference type="AlphaFoldDB" id="A0A8X6W2R1"/>
<evidence type="ECO:0008006" key="3">
    <source>
        <dbReference type="Google" id="ProtNLM"/>
    </source>
</evidence>
<accession>A0A8X6W2R1</accession>